<dbReference type="InterPro" id="IPR050707">
    <property type="entry name" value="HTH_MetabolicPath_Reg"/>
</dbReference>
<evidence type="ECO:0000256" key="2">
    <source>
        <dbReference type="ARBA" id="ARBA00023125"/>
    </source>
</evidence>
<keyword evidence="7" id="KW-1185">Reference proteome</keyword>
<evidence type="ECO:0000256" key="3">
    <source>
        <dbReference type="ARBA" id="ARBA00023163"/>
    </source>
</evidence>
<name>A0A4R2N694_9BURK</name>
<accession>A0A4R2N694</accession>
<dbReference type="PANTHER" id="PTHR30136">
    <property type="entry name" value="HELIX-TURN-HELIX TRANSCRIPTIONAL REGULATOR, ICLR FAMILY"/>
    <property type="match status" value="1"/>
</dbReference>
<reference evidence="6 7" key="1">
    <citation type="submission" date="2019-03" db="EMBL/GenBank/DDBJ databases">
        <title>Genomic Encyclopedia of Type Strains, Phase IV (KMG-IV): sequencing the most valuable type-strain genomes for metagenomic binning, comparative biology and taxonomic classification.</title>
        <authorList>
            <person name="Goeker M."/>
        </authorList>
    </citation>
    <scope>NUCLEOTIDE SEQUENCE [LARGE SCALE GENOMIC DNA]</scope>
    <source>
        <strain evidence="6 7">DSM 1837</strain>
    </source>
</reference>
<dbReference type="Gene3D" id="3.30.450.40">
    <property type="match status" value="1"/>
</dbReference>
<sequence length="268" mass="28490">MEHSTPTPAASNRRQRVQSAETGLSILKALTRLGGAASLTAIATEVQESTAKVHRYLSSFVQEGFVAQNPATHHYYLGPESIRLGLAALRQCDPVRLGEGALVRLRESLEVTCFIAVMGNLGPTVLRIEEPSLPVTVNIRAGSVLPLVWSATGQAFLAFTNDTRILHQADAEFAAGSEEQRSLLAGPDAVARLRRQVRDQGCAIIHDTLLRGISAVAAPVLDARGHVCAVLTALGASNGFDARPGGRICPQIIREAQDISADMGFQPG</sequence>
<dbReference type="InterPro" id="IPR005471">
    <property type="entry name" value="Tscrpt_reg_IclR_N"/>
</dbReference>
<evidence type="ECO:0000259" key="4">
    <source>
        <dbReference type="PROSITE" id="PS51077"/>
    </source>
</evidence>
<evidence type="ECO:0000313" key="7">
    <source>
        <dbReference type="Proteomes" id="UP000295182"/>
    </source>
</evidence>
<protein>
    <submittedName>
        <fullName evidence="6">IclR family transcriptional regulator</fullName>
    </submittedName>
</protein>
<evidence type="ECO:0000256" key="1">
    <source>
        <dbReference type="ARBA" id="ARBA00023015"/>
    </source>
</evidence>
<dbReference type="Proteomes" id="UP000295182">
    <property type="component" value="Unassembled WGS sequence"/>
</dbReference>
<dbReference type="AlphaFoldDB" id="A0A4R2N694"/>
<dbReference type="GO" id="GO:0045892">
    <property type="term" value="P:negative regulation of DNA-templated transcription"/>
    <property type="evidence" value="ECO:0007669"/>
    <property type="project" value="TreeGrafter"/>
</dbReference>
<feature type="domain" description="IclR-ED" evidence="5">
    <location>
        <begin position="80"/>
        <end position="265"/>
    </location>
</feature>
<dbReference type="Pfam" id="PF09339">
    <property type="entry name" value="HTH_IclR"/>
    <property type="match status" value="1"/>
</dbReference>
<dbReference type="InterPro" id="IPR036390">
    <property type="entry name" value="WH_DNA-bd_sf"/>
</dbReference>
<dbReference type="InterPro" id="IPR036388">
    <property type="entry name" value="WH-like_DNA-bd_sf"/>
</dbReference>
<evidence type="ECO:0000313" key="6">
    <source>
        <dbReference type="EMBL" id="TCP16387.1"/>
    </source>
</evidence>
<dbReference type="EMBL" id="SLXH01000018">
    <property type="protein sequence ID" value="TCP16387.1"/>
    <property type="molecule type" value="Genomic_DNA"/>
</dbReference>
<dbReference type="Pfam" id="PF01614">
    <property type="entry name" value="IclR_C"/>
    <property type="match status" value="1"/>
</dbReference>
<evidence type="ECO:0000259" key="5">
    <source>
        <dbReference type="PROSITE" id="PS51078"/>
    </source>
</evidence>
<dbReference type="GO" id="GO:0003700">
    <property type="term" value="F:DNA-binding transcription factor activity"/>
    <property type="evidence" value="ECO:0007669"/>
    <property type="project" value="TreeGrafter"/>
</dbReference>
<dbReference type="RefSeq" id="WP_119014909.1">
    <property type="nucleotide sequence ID" value="NZ_QXNC01000068.1"/>
</dbReference>
<dbReference type="PANTHER" id="PTHR30136:SF8">
    <property type="entry name" value="TRANSCRIPTIONAL REGULATORY PROTEIN"/>
    <property type="match status" value="1"/>
</dbReference>
<organism evidence="6 7">
    <name type="scientific">Simplicispira metamorpha</name>
    <dbReference type="NCBI Taxonomy" id="80881"/>
    <lineage>
        <taxon>Bacteria</taxon>
        <taxon>Pseudomonadati</taxon>
        <taxon>Pseudomonadota</taxon>
        <taxon>Betaproteobacteria</taxon>
        <taxon>Burkholderiales</taxon>
        <taxon>Comamonadaceae</taxon>
        <taxon>Simplicispira</taxon>
    </lineage>
</organism>
<dbReference type="SUPFAM" id="SSF46785">
    <property type="entry name" value="Winged helix' DNA-binding domain"/>
    <property type="match status" value="1"/>
</dbReference>
<keyword evidence="3" id="KW-0804">Transcription</keyword>
<gene>
    <name evidence="6" type="ORF">EV674_1182</name>
</gene>
<dbReference type="Gene3D" id="1.10.10.10">
    <property type="entry name" value="Winged helix-like DNA-binding domain superfamily/Winged helix DNA-binding domain"/>
    <property type="match status" value="1"/>
</dbReference>
<dbReference type="InterPro" id="IPR014757">
    <property type="entry name" value="Tscrpt_reg_IclR_C"/>
</dbReference>
<keyword evidence="2" id="KW-0238">DNA-binding</keyword>
<dbReference type="OrthoDB" id="8524622at2"/>
<comment type="caution">
    <text evidence="6">The sequence shown here is derived from an EMBL/GenBank/DDBJ whole genome shotgun (WGS) entry which is preliminary data.</text>
</comment>
<feature type="domain" description="HTH iclR-type" evidence="4">
    <location>
        <begin position="17"/>
        <end position="79"/>
    </location>
</feature>
<proteinExistence type="predicted"/>
<dbReference type="PROSITE" id="PS51078">
    <property type="entry name" value="ICLR_ED"/>
    <property type="match status" value="1"/>
</dbReference>
<dbReference type="PROSITE" id="PS51077">
    <property type="entry name" value="HTH_ICLR"/>
    <property type="match status" value="1"/>
</dbReference>
<keyword evidence="1" id="KW-0805">Transcription regulation</keyword>
<dbReference type="SMART" id="SM00346">
    <property type="entry name" value="HTH_ICLR"/>
    <property type="match status" value="1"/>
</dbReference>
<dbReference type="InterPro" id="IPR029016">
    <property type="entry name" value="GAF-like_dom_sf"/>
</dbReference>
<dbReference type="SUPFAM" id="SSF55781">
    <property type="entry name" value="GAF domain-like"/>
    <property type="match status" value="1"/>
</dbReference>
<dbReference type="GO" id="GO:0003677">
    <property type="term" value="F:DNA binding"/>
    <property type="evidence" value="ECO:0007669"/>
    <property type="project" value="UniProtKB-KW"/>
</dbReference>